<feature type="region of interest" description="Disordered" evidence="1">
    <location>
        <begin position="108"/>
        <end position="132"/>
    </location>
</feature>
<sequence>MAARALAAVAGRRAAGQSGFPAIASCRRRGGDQGHSSRSAHTQPEERNADHDAAAETVTAEQVEAALNSKNVEEVIQDGGRAAAVLPDEVVDDADAAWVPNQETGIFAPAEEAAGAGADGPHDQPGPSVLDQTVFVREEDMEDVERPAVDMANADGDDK</sequence>
<reference evidence="2" key="1">
    <citation type="submission" date="2014-09" db="EMBL/GenBank/DDBJ databases">
        <authorList>
            <person name="Magalhaes I.L.F."/>
            <person name="Oliveira U."/>
            <person name="Santos F.R."/>
            <person name="Vidigal T.H.D.A."/>
            <person name="Brescovit A.D."/>
            <person name="Santos A.J."/>
        </authorList>
    </citation>
    <scope>NUCLEOTIDE SEQUENCE</scope>
    <source>
        <tissue evidence="2">Shoot tissue taken approximately 20 cm above the soil surface</tissue>
    </source>
</reference>
<dbReference type="PANTHER" id="PTHR35122">
    <property type="entry name" value="OSJNBA0093F12.14 PROTEIN"/>
    <property type="match status" value="1"/>
</dbReference>
<dbReference type="Pfam" id="PF22272">
    <property type="entry name" value="LEA_3b"/>
    <property type="match status" value="1"/>
</dbReference>
<evidence type="ECO:0000256" key="1">
    <source>
        <dbReference type="SAM" id="MobiDB-lite"/>
    </source>
</evidence>
<feature type="compositionally biased region" description="Basic and acidic residues" evidence="1">
    <location>
        <begin position="43"/>
        <end position="54"/>
    </location>
</feature>
<dbReference type="AlphaFoldDB" id="A0A0A9FAF3"/>
<reference evidence="2" key="2">
    <citation type="journal article" date="2015" name="Data Brief">
        <title>Shoot transcriptome of the giant reed, Arundo donax.</title>
        <authorList>
            <person name="Barrero R.A."/>
            <person name="Guerrero F.D."/>
            <person name="Moolhuijzen P."/>
            <person name="Goolsby J.A."/>
            <person name="Tidwell J."/>
            <person name="Bellgard S.E."/>
            <person name="Bellgard M.I."/>
        </authorList>
    </citation>
    <scope>NUCLEOTIDE SEQUENCE</scope>
    <source>
        <tissue evidence="2">Shoot tissue taken approximately 20 cm above the soil surface</tissue>
    </source>
</reference>
<protein>
    <submittedName>
        <fullName evidence="2">Uncharacterized protein</fullName>
    </submittedName>
</protein>
<name>A0A0A9FAF3_ARUDO</name>
<feature type="region of interest" description="Disordered" evidence="1">
    <location>
        <begin position="140"/>
        <end position="159"/>
    </location>
</feature>
<accession>A0A0A9FAF3</accession>
<feature type="region of interest" description="Disordered" evidence="1">
    <location>
        <begin position="1"/>
        <end position="56"/>
    </location>
</feature>
<evidence type="ECO:0000313" key="2">
    <source>
        <dbReference type="EMBL" id="JAE08179.1"/>
    </source>
</evidence>
<dbReference type="InterPro" id="IPR039291">
    <property type="entry name" value="At5g17165-like"/>
</dbReference>
<dbReference type="PANTHER" id="PTHR35122:SF1">
    <property type="entry name" value="OS03G0627000 PROTEIN"/>
    <property type="match status" value="1"/>
</dbReference>
<organism evidence="2">
    <name type="scientific">Arundo donax</name>
    <name type="common">Giant reed</name>
    <name type="synonym">Donax arundinaceus</name>
    <dbReference type="NCBI Taxonomy" id="35708"/>
    <lineage>
        <taxon>Eukaryota</taxon>
        <taxon>Viridiplantae</taxon>
        <taxon>Streptophyta</taxon>
        <taxon>Embryophyta</taxon>
        <taxon>Tracheophyta</taxon>
        <taxon>Spermatophyta</taxon>
        <taxon>Magnoliopsida</taxon>
        <taxon>Liliopsida</taxon>
        <taxon>Poales</taxon>
        <taxon>Poaceae</taxon>
        <taxon>PACMAD clade</taxon>
        <taxon>Arundinoideae</taxon>
        <taxon>Arundineae</taxon>
        <taxon>Arundo</taxon>
    </lineage>
</organism>
<dbReference type="EMBL" id="GBRH01189717">
    <property type="protein sequence ID" value="JAE08179.1"/>
    <property type="molecule type" value="Transcribed_RNA"/>
</dbReference>
<feature type="compositionally biased region" description="Low complexity" evidence="1">
    <location>
        <begin position="1"/>
        <end position="15"/>
    </location>
</feature>
<dbReference type="PROSITE" id="PS51257">
    <property type="entry name" value="PROKAR_LIPOPROTEIN"/>
    <property type="match status" value="1"/>
</dbReference>
<proteinExistence type="predicted"/>